<keyword evidence="2" id="KW-0472">Membrane</keyword>
<feature type="repeat" description="TPR" evidence="1">
    <location>
        <begin position="31"/>
        <end position="64"/>
    </location>
</feature>
<dbReference type="SUPFAM" id="SSF48452">
    <property type="entry name" value="TPR-like"/>
    <property type="match status" value="1"/>
</dbReference>
<dbReference type="STRING" id="1298851.TST_0698"/>
<feature type="transmembrane region" description="Helical" evidence="2">
    <location>
        <begin position="6"/>
        <end position="28"/>
    </location>
</feature>
<keyword evidence="1" id="KW-0802">TPR repeat</keyword>
<protein>
    <submittedName>
        <fullName evidence="3">Uncharacterized protein</fullName>
    </submittedName>
</protein>
<keyword evidence="4" id="KW-1185">Reference proteome</keyword>
<dbReference type="InterPro" id="IPR011990">
    <property type="entry name" value="TPR-like_helical_dom_sf"/>
</dbReference>
<dbReference type="EMBL" id="AP013035">
    <property type="protein sequence ID" value="BAT71503.1"/>
    <property type="molecule type" value="Genomic_DNA"/>
</dbReference>
<dbReference type="KEGG" id="ttk:TST_0698"/>
<organism evidence="3 4">
    <name type="scientific">Thermosulfidibacter takaii (strain DSM 17441 / JCM 13301 / NBRC 103674 / ABI70S6)</name>
    <dbReference type="NCBI Taxonomy" id="1298851"/>
    <lineage>
        <taxon>Bacteria</taxon>
        <taxon>Pseudomonadati</taxon>
        <taxon>Thermosulfidibacterota</taxon>
        <taxon>Thermosulfidibacteria</taxon>
        <taxon>Thermosulfidibacterales</taxon>
        <taxon>Thermosulfidibacteraceae</taxon>
    </lineage>
</organism>
<reference evidence="4" key="1">
    <citation type="journal article" date="2018" name="Science">
        <title>A primordial and reversible TCA cycle in a facultatively chemolithoautotrophic thermophile.</title>
        <authorList>
            <person name="Nunoura T."/>
            <person name="Chikaraishi Y."/>
            <person name="Izaki R."/>
            <person name="Suwa T."/>
            <person name="Sato T."/>
            <person name="Harada T."/>
            <person name="Mori K."/>
            <person name="Kato Y."/>
            <person name="Miyazaki M."/>
            <person name="Shimamura S."/>
            <person name="Yanagawa K."/>
            <person name="Shuto A."/>
            <person name="Ohkouchi N."/>
            <person name="Fujita N."/>
            <person name="Takaki Y."/>
            <person name="Atomi H."/>
            <person name="Takai K."/>
        </authorList>
    </citation>
    <scope>NUCLEOTIDE SEQUENCE [LARGE SCALE GENOMIC DNA]</scope>
    <source>
        <strain evidence="4">DSM 17441 / JCM 13301 / NBRC 103674 / ABI70S6</strain>
    </source>
</reference>
<keyword evidence="2" id="KW-1133">Transmembrane helix</keyword>
<accession>A0A0S3QT64</accession>
<proteinExistence type="predicted"/>
<dbReference type="Proteomes" id="UP000063234">
    <property type="component" value="Chromosome"/>
</dbReference>
<dbReference type="PROSITE" id="PS50005">
    <property type="entry name" value="TPR"/>
    <property type="match status" value="1"/>
</dbReference>
<gene>
    <name evidence="3" type="ORF">TST_0698</name>
</gene>
<name>A0A0S3QT64_THET7</name>
<evidence type="ECO:0000256" key="1">
    <source>
        <dbReference type="PROSITE-ProRule" id="PRU00339"/>
    </source>
</evidence>
<evidence type="ECO:0000313" key="3">
    <source>
        <dbReference type="EMBL" id="BAT71503.1"/>
    </source>
</evidence>
<evidence type="ECO:0000256" key="2">
    <source>
        <dbReference type="SAM" id="Phobius"/>
    </source>
</evidence>
<dbReference type="RefSeq" id="WP_068549498.1">
    <property type="nucleotide sequence ID" value="NZ_AP013035.1"/>
</dbReference>
<keyword evidence="2" id="KW-0812">Transmembrane</keyword>
<sequence length="89" mass="10571">MRGVKIASIVFILALVAIGFYLVVKVYFSESYLHYRVGERFYREGRYRAAYEEFKRAFELDPYNRAARQRLADLKRIIGKNEGTNQKNR</sequence>
<dbReference type="PROSITE" id="PS50293">
    <property type="entry name" value="TPR_REGION"/>
    <property type="match status" value="1"/>
</dbReference>
<evidence type="ECO:0000313" key="4">
    <source>
        <dbReference type="Proteomes" id="UP000063234"/>
    </source>
</evidence>
<dbReference type="InterPro" id="IPR019734">
    <property type="entry name" value="TPR_rpt"/>
</dbReference>
<dbReference type="AlphaFoldDB" id="A0A0S3QT64"/>
<dbReference type="Gene3D" id="1.25.40.10">
    <property type="entry name" value="Tetratricopeptide repeat domain"/>
    <property type="match status" value="1"/>
</dbReference>